<keyword evidence="5" id="KW-1185">Reference proteome</keyword>
<feature type="domain" description="SWIM-type" evidence="3">
    <location>
        <begin position="130"/>
        <end position="165"/>
    </location>
</feature>
<name>A0ABT5Z061_9ACTN</name>
<protein>
    <submittedName>
        <fullName evidence="4">SWIM zinc finger family protein</fullName>
    </submittedName>
</protein>
<dbReference type="Proteomes" id="UP001220022">
    <property type="component" value="Unassembled WGS sequence"/>
</dbReference>
<dbReference type="PANTHER" id="PTHR38133">
    <property type="entry name" value="SLR1429 PROTEIN"/>
    <property type="match status" value="1"/>
</dbReference>
<keyword evidence="1" id="KW-0862">Zinc</keyword>
<dbReference type="RefSeq" id="WP_275812519.1">
    <property type="nucleotide sequence ID" value="NZ_BAAANM010000004.1"/>
</dbReference>
<evidence type="ECO:0000259" key="3">
    <source>
        <dbReference type="PROSITE" id="PS50966"/>
    </source>
</evidence>
<dbReference type="EMBL" id="JARHTQ010000006">
    <property type="protein sequence ID" value="MDF2256425.1"/>
    <property type="molecule type" value="Genomic_DNA"/>
</dbReference>
<feature type="region of interest" description="Disordered" evidence="2">
    <location>
        <begin position="218"/>
        <end position="242"/>
    </location>
</feature>
<feature type="region of interest" description="Disordered" evidence="2">
    <location>
        <begin position="1"/>
        <end position="24"/>
    </location>
</feature>
<evidence type="ECO:0000256" key="2">
    <source>
        <dbReference type="SAM" id="MobiDB-lite"/>
    </source>
</evidence>
<organism evidence="4 5">
    <name type="scientific">Streptantibioticus ferralitis</name>
    <dbReference type="NCBI Taxonomy" id="236510"/>
    <lineage>
        <taxon>Bacteria</taxon>
        <taxon>Bacillati</taxon>
        <taxon>Actinomycetota</taxon>
        <taxon>Actinomycetes</taxon>
        <taxon>Kitasatosporales</taxon>
        <taxon>Streptomycetaceae</taxon>
        <taxon>Streptantibioticus</taxon>
    </lineage>
</organism>
<dbReference type="Pfam" id="PF04434">
    <property type="entry name" value="SWIM"/>
    <property type="match status" value="1"/>
</dbReference>
<dbReference type="InterPro" id="IPR007527">
    <property type="entry name" value="Znf_SWIM"/>
</dbReference>
<reference evidence="4 5" key="1">
    <citation type="submission" date="2023-03" db="EMBL/GenBank/DDBJ databases">
        <title>Draft genome sequence of type strain Streptomyces ferralitis JCM 14344.</title>
        <authorList>
            <person name="Klaysubun C."/>
            <person name="Duangmal K."/>
        </authorList>
    </citation>
    <scope>NUCLEOTIDE SEQUENCE [LARGE SCALE GENOMIC DNA]</scope>
    <source>
        <strain evidence="4 5">JCM 14344</strain>
    </source>
</reference>
<sequence length="412" mass="44702">MSDGAASGTEDTVRGFPAFPPRRGGRGRSWWAKAWVRAMEETSLDSAQLVQGRRYAATGRVGTITVSAGRIAAPVLGADGTAYNTVVFVDRLTSSEWERFLEQVAAKAGRIAALLDRDMPHDLVDAAGEAGVRLLPGIGDLEPECDCPGWELPCRHAAALAYQVSWLLDEDPLLLMLLRGRGERELLTRLQRYGDTAAERSQRGPDHGIPAAEAFARGVPVLPDPPPLPADRSPLPAPPDAPGVDPAALVLLAADAALRARELLARTEDTPPPVLTVWQDTVRLAATHPDAELMDRLGRACGRQGELPRAAQAWGYGGLAGLRVLEEMWSPPRPELARSRDALGASWTDEESGVPPELSVHRNHWTLVGRGLQLRYGRDGRWYPYRQEDDGWWPIGPPERNPVTALAELLGG</sequence>
<evidence type="ECO:0000256" key="1">
    <source>
        <dbReference type="PROSITE-ProRule" id="PRU00325"/>
    </source>
</evidence>
<gene>
    <name evidence="4" type="ORF">P2L57_11960</name>
</gene>
<proteinExistence type="predicted"/>
<accession>A0ABT5Z061</accession>
<dbReference type="PROSITE" id="PS50966">
    <property type="entry name" value="ZF_SWIM"/>
    <property type="match status" value="1"/>
</dbReference>
<dbReference type="PANTHER" id="PTHR38133:SF1">
    <property type="entry name" value="SLR1429 PROTEIN"/>
    <property type="match status" value="1"/>
</dbReference>
<evidence type="ECO:0000313" key="4">
    <source>
        <dbReference type="EMBL" id="MDF2256425.1"/>
    </source>
</evidence>
<feature type="compositionally biased region" description="Pro residues" evidence="2">
    <location>
        <begin position="222"/>
        <end position="241"/>
    </location>
</feature>
<keyword evidence="1" id="KW-0863">Zinc-finger</keyword>
<keyword evidence="1" id="KW-0479">Metal-binding</keyword>
<evidence type="ECO:0000313" key="5">
    <source>
        <dbReference type="Proteomes" id="UP001220022"/>
    </source>
</evidence>
<comment type="caution">
    <text evidence="4">The sequence shown here is derived from an EMBL/GenBank/DDBJ whole genome shotgun (WGS) entry which is preliminary data.</text>
</comment>